<name>A0A1G6H946_9GAMM</name>
<reference evidence="3" key="1">
    <citation type="submission" date="2016-09" db="EMBL/GenBank/DDBJ databases">
        <authorList>
            <person name="Varghese N."/>
            <person name="Submissions S."/>
        </authorList>
    </citation>
    <scope>NUCLEOTIDE SEQUENCE [LARGE SCALE GENOMIC DNA]</scope>
    <source>
        <strain evidence="3">ANC 4422</strain>
    </source>
</reference>
<evidence type="ECO:0000313" key="3">
    <source>
        <dbReference type="Proteomes" id="UP000242501"/>
    </source>
</evidence>
<dbReference type="AlphaFoldDB" id="A0A1G6H946"/>
<keyword evidence="1" id="KW-0472">Membrane</keyword>
<dbReference type="EMBL" id="FMYL01000004">
    <property type="protein sequence ID" value="SDB90780.1"/>
    <property type="molecule type" value="Genomic_DNA"/>
</dbReference>
<accession>A0A1G6H946</accession>
<keyword evidence="1" id="KW-0812">Transmembrane</keyword>
<evidence type="ECO:0000256" key="1">
    <source>
        <dbReference type="SAM" id="Phobius"/>
    </source>
</evidence>
<keyword evidence="1" id="KW-1133">Transmembrane helix</keyword>
<organism evidence="2 3">
    <name type="scientific">Acinetobacter boissieri</name>
    <dbReference type="NCBI Taxonomy" id="1219383"/>
    <lineage>
        <taxon>Bacteria</taxon>
        <taxon>Pseudomonadati</taxon>
        <taxon>Pseudomonadota</taxon>
        <taxon>Gammaproteobacteria</taxon>
        <taxon>Moraxellales</taxon>
        <taxon>Moraxellaceae</taxon>
        <taxon>Acinetobacter</taxon>
    </lineage>
</organism>
<feature type="transmembrane region" description="Helical" evidence="1">
    <location>
        <begin position="58"/>
        <end position="78"/>
    </location>
</feature>
<keyword evidence="3" id="KW-1185">Reference proteome</keyword>
<proteinExistence type="predicted"/>
<protein>
    <submittedName>
        <fullName evidence="2">Uncharacterized protein</fullName>
    </submittedName>
</protein>
<evidence type="ECO:0000313" key="2">
    <source>
        <dbReference type="EMBL" id="SDB90780.1"/>
    </source>
</evidence>
<sequence>MKFNMSFDVAIIISIVTVFLFANGQAYLSAYLNVFGIDIISLNLSVQDNVYYGYLRGFHYLLYSLYVLVAYIILVYGIKYTNVLLS</sequence>
<dbReference type="Proteomes" id="UP000242501">
    <property type="component" value="Unassembled WGS sequence"/>
</dbReference>
<gene>
    <name evidence="2" type="ORF">SAMN05421733_104185</name>
</gene>
<feature type="transmembrane region" description="Helical" evidence="1">
    <location>
        <begin position="5"/>
        <end position="22"/>
    </location>
</feature>